<dbReference type="EMBL" id="APQQ01000021">
    <property type="protein sequence ID" value="ENW17834.1"/>
    <property type="molecule type" value="Genomic_DNA"/>
</dbReference>
<accession>N9GL21</accession>
<dbReference type="PATRIC" id="fig|1217659.3.peg.1870"/>
<evidence type="ECO:0000313" key="1">
    <source>
        <dbReference type="EMBL" id="ENW17834.1"/>
    </source>
</evidence>
<proteinExistence type="predicted"/>
<reference evidence="1 2" key="1">
    <citation type="submission" date="2013-02" db="EMBL/GenBank/DDBJ databases">
        <title>The Genome Sequence of Acinetobacter haemolyticus CIP 64.3.</title>
        <authorList>
            <consortium name="The Broad Institute Genome Sequencing Platform"/>
            <consortium name="The Broad Institute Genome Sequencing Center for Infectious Disease"/>
            <person name="Cerqueira G."/>
            <person name="Feldgarden M."/>
            <person name="Courvalin P."/>
            <person name="Perichon B."/>
            <person name="Grillot-Courvalin C."/>
            <person name="Clermont D."/>
            <person name="Rocha E."/>
            <person name="Yoon E.-J."/>
            <person name="Nemec A."/>
            <person name="Walker B."/>
            <person name="Young S.K."/>
            <person name="Zeng Q."/>
            <person name="Gargeya S."/>
            <person name="Fitzgerald M."/>
            <person name="Haas B."/>
            <person name="Abouelleil A."/>
            <person name="Alvarado L."/>
            <person name="Arachchi H.M."/>
            <person name="Berlin A.M."/>
            <person name="Chapman S.B."/>
            <person name="Dewar J."/>
            <person name="Goldberg J."/>
            <person name="Griggs A."/>
            <person name="Gujja S."/>
            <person name="Hansen M."/>
            <person name="Howarth C."/>
            <person name="Imamovic A."/>
            <person name="Larimer J."/>
            <person name="McCowan C."/>
            <person name="Murphy C."/>
            <person name="Neiman D."/>
            <person name="Pearson M."/>
            <person name="Priest M."/>
            <person name="Roberts A."/>
            <person name="Saif S."/>
            <person name="Shea T."/>
            <person name="Sisk P."/>
            <person name="Sykes S."/>
            <person name="Wortman J."/>
            <person name="Nusbaum C."/>
            <person name="Birren B."/>
        </authorList>
    </citation>
    <scope>NUCLEOTIDE SEQUENCE [LARGE SCALE GENOMIC DNA]</scope>
    <source>
        <strain evidence="1 2">CIP 64.3</strain>
    </source>
</reference>
<protein>
    <submittedName>
        <fullName evidence="1">CRISPR type I-f/ypest-associated protein csy1</fullName>
    </submittedName>
</protein>
<dbReference type="HOGENOM" id="CLU_038921_0_0_6"/>
<gene>
    <name evidence="1" type="ORF">F927_01907</name>
</gene>
<sequence length="255" mass="30009">MFEFALKQVYFPVDEADYHLLSLVISSPLITEFVKRIDQIRFNVSNKEAKEYKRKNQHYEGGYSDLFDLTQVGFGGSKPQNVSVLNSQNAGRAYLLSSSPPVLEKRTIRLPKTDFFVQCLYRKNYQDSFIQLHKFMQLDLNNIDIRNAIRNIIQFVIDQILLQAFRTREYAVEGWSNQDYYSSLPKLQRIWLDKVHQTTRDEDNDWRDELSREIARWILRSYEKVVSDAFILGTGELLGVKQGVEKSLQRAKEFF</sequence>
<dbReference type="Proteomes" id="UP000017667">
    <property type="component" value="Unassembled WGS sequence"/>
</dbReference>
<keyword evidence="2" id="KW-1185">Reference proteome</keyword>
<dbReference type="InterPro" id="IPR013397">
    <property type="entry name" value="CRISPR-assoc_prot_Csy1"/>
</dbReference>
<organism evidence="1 2">
    <name type="scientific">Acinetobacter haemolyticus CIP 64.3 = MTCC 9819</name>
    <dbReference type="NCBI Taxonomy" id="1217659"/>
    <lineage>
        <taxon>Bacteria</taxon>
        <taxon>Pseudomonadati</taxon>
        <taxon>Pseudomonadota</taxon>
        <taxon>Gammaproteobacteria</taxon>
        <taxon>Moraxellales</taxon>
        <taxon>Moraxellaceae</taxon>
        <taxon>Acinetobacter</taxon>
    </lineage>
</organism>
<evidence type="ECO:0000313" key="2">
    <source>
        <dbReference type="Proteomes" id="UP000017667"/>
    </source>
</evidence>
<dbReference type="Pfam" id="PF09611">
    <property type="entry name" value="Cas_Csy1"/>
    <property type="match status" value="1"/>
</dbReference>
<dbReference type="AlphaFoldDB" id="N9GL21"/>
<comment type="caution">
    <text evidence="1">The sequence shown here is derived from an EMBL/GenBank/DDBJ whole genome shotgun (WGS) entry which is preliminary data.</text>
</comment>
<name>N9GL21_ACIHA</name>